<dbReference type="GO" id="GO:0009086">
    <property type="term" value="P:methionine biosynthetic process"/>
    <property type="evidence" value="ECO:0007669"/>
    <property type="project" value="UniProtKB-KW"/>
</dbReference>
<dbReference type="GO" id="GO:0071949">
    <property type="term" value="F:FAD binding"/>
    <property type="evidence" value="ECO:0007669"/>
    <property type="project" value="TreeGrafter"/>
</dbReference>
<evidence type="ECO:0000256" key="8">
    <source>
        <dbReference type="ARBA" id="ARBA00023027"/>
    </source>
</evidence>
<comment type="caution">
    <text evidence="13">The sequence shown here is derived from an EMBL/GenBank/DDBJ whole genome shotgun (WGS) entry which is preliminary data.</text>
</comment>
<sequence>MRIDELLARNGDPTFSFEFFPPKTEAGEENLYAALRELQPLEPAYVSVTYGAGGSTREKTIEIVSTIKEKFGLEAMAHFTCVNATTDDLRGALDQLRDAGVENVLALRGDPPAGETRWTKTDGGLEYSRELVELLAAEYPEFAIAGAAFPETHIDAVSPEADLEYLKQKVDAGATFLVTQLFFENRFYFDFVERARAAGITVPIIAGIMPITNVEGIKRMTTLSGCALPAGLEQALDARRENPEAVAELGVSYATLQCADLLAGGCPGIHFYTLNRSPATRAILSALKLWRPWERATGLAVPPEKATA</sequence>
<dbReference type="AlphaFoldDB" id="A0A2T4UHK6"/>
<accession>A0A2T4UHK6</accession>
<evidence type="ECO:0000256" key="5">
    <source>
        <dbReference type="ARBA" id="ARBA00022630"/>
    </source>
</evidence>
<dbReference type="OrthoDB" id="9812555at2"/>
<keyword evidence="5 12" id="KW-0285">Flavoprotein</keyword>
<comment type="similarity">
    <text evidence="3 12">Belongs to the methylenetetrahydrofolate reductase family.</text>
</comment>
<dbReference type="EMBL" id="PYYB01000001">
    <property type="protein sequence ID" value="PTL58720.1"/>
    <property type="molecule type" value="Genomic_DNA"/>
</dbReference>
<dbReference type="GO" id="GO:0035999">
    <property type="term" value="P:tetrahydrofolate interconversion"/>
    <property type="evidence" value="ECO:0007669"/>
    <property type="project" value="UniProtKB-UniPathway"/>
</dbReference>
<dbReference type="EC" id="1.5.1.54" evidence="12"/>
<proteinExistence type="inferred from homology"/>
<dbReference type="PANTHER" id="PTHR45754:SF3">
    <property type="entry name" value="METHYLENETETRAHYDROFOLATE REDUCTASE (NADPH)"/>
    <property type="match status" value="1"/>
</dbReference>
<evidence type="ECO:0000256" key="10">
    <source>
        <dbReference type="ARBA" id="ARBA00034478"/>
    </source>
</evidence>
<evidence type="ECO:0000256" key="1">
    <source>
        <dbReference type="ARBA" id="ARBA00001974"/>
    </source>
</evidence>
<keyword evidence="14" id="KW-1185">Reference proteome</keyword>
<dbReference type="NCBIfam" id="TIGR00676">
    <property type="entry name" value="fadh2"/>
    <property type="match status" value="1"/>
</dbReference>
<gene>
    <name evidence="13" type="primary">metF</name>
    <name evidence="13" type="ORF">C7Y72_03180</name>
</gene>
<comment type="pathway">
    <text evidence="2 12">One-carbon metabolism; tetrahydrofolate interconversion.</text>
</comment>
<reference evidence="13 14" key="1">
    <citation type="submission" date="2018-03" db="EMBL/GenBank/DDBJ databases">
        <title>Aquarubrobacter algicola gen. nov., sp. nov., a novel actinobacterium isolated from shallow eutrophic lake during the end of cyanobacterial harmful algal blooms.</title>
        <authorList>
            <person name="Chun S.J."/>
        </authorList>
    </citation>
    <scope>NUCLEOTIDE SEQUENCE [LARGE SCALE GENOMIC DNA]</scope>
    <source>
        <strain evidence="13 14">Seoho-28</strain>
    </source>
</reference>
<keyword evidence="4" id="KW-0028">Amino-acid biosynthesis</keyword>
<evidence type="ECO:0000256" key="6">
    <source>
        <dbReference type="ARBA" id="ARBA00022827"/>
    </source>
</evidence>
<evidence type="ECO:0000256" key="12">
    <source>
        <dbReference type="RuleBase" id="RU003862"/>
    </source>
</evidence>
<keyword evidence="6 12" id="KW-0274">FAD</keyword>
<keyword evidence="9" id="KW-0486">Methionine biosynthesis</keyword>
<dbReference type="GO" id="GO:0005829">
    <property type="term" value="C:cytosol"/>
    <property type="evidence" value="ECO:0007669"/>
    <property type="project" value="InterPro"/>
</dbReference>
<dbReference type="PANTHER" id="PTHR45754">
    <property type="entry name" value="METHYLENETETRAHYDROFOLATE REDUCTASE"/>
    <property type="match status" value="1"/>
</dbReference>
<dbReference type="CDD" id="cd00537">
    <property type="entry name" value="MTHFR"/>
    <property type="match status" value="1"/>
</dbReference>
<dbReference type="RefSeq" id="WP_107567157.1">
    <property type="nucleotide sequence ID" value="NZ_PYYB01000001.1"/>
</dbReference>
<dbReference type="GO" id="GO:0106312">
    <property type="term" value="F:methylenetetrahydrofolate reductase (NADH) activity"/>
    <property type="evidence" value="ECO:0007669"/>
    <property type="project" value="UniProtKB-EC"/>
</dbReference>
<protein>
    <recommendedName>
        <fullName evidence="12">Methylenetetrahydrofolate reductase</fullName>
        <ecNumber evidence="12">1.5.1.54</ecNumber>
    </recommendedName>
</protein>
<keyword evidence="7 12" id="KW-0560">Oxidoreductase</keyword>
<dbReference type="InterPro" id="IPR004620">
    <property type="entry name" value="MTHF_reductase_bac"/>
</dbReference>
<comment type="catalytic activity">
    <reaction evidence="11">
        <text>(6S)-5-methyl-5,6,7,8-tetrahydrofolate + NAD(+) = (6R)-5,10-methylene-5,6,7,8-tetrahydrofolate + NADH + H(+)</text>
        <dbReference type="Rhea" id="RHEA:19821"/>
        <dbReference type="ChEBI" id="CHEBI:15378"/>
        <dbReference type="ChEBI" id="CHEBI:15636"/>
        <dbReference type="ChEBI" id="CHEBI:18608"/>
        <dbReference type="ChEBI" id="CHEBI:57540"/>
        <dbReference type="ChEBI" id="CHEBI:57945"/>
        <dbReference type="EC" id="1.5.1.54"/>
    </reaction>
    <physiologicalReaction direction="right-to-left" evidence="11">
        <dbReference type="Rhea" id="RHEA:19823"/>
    </physiologicalReaction>
</comment>
<dbReference type="Gene3D" id="3.20.20.220">
    <property type="match status" value="1"/>
</dbReference>
<dbReference type="Pfam" id="PF02219">
    <property type="entry name" value="MTHFR"/>
    <property type="match status" value="1"/>
</dbReference>
<dbReference type="UniPathway" id="UPA00193"/>
<comment type="cofactor">
    <cofactor evidence="1 12">
        <name>FAD</name>
        <dbReference type="ChEBI" id="CHEBI:57692"/>
    </cofactor>
</comment>
<evidence type="ECO:0000256" key="7">
    <source>
        <dbReference type="ARBA" id="ARBA00023002"/>
    </source>
</evidence>
<organism evidence="13 14">
    <name type="scientific">Paraconexibacter algicola</name>
    <dbReference type="NCBI Taxonomy" id="2133960"/>
    <lineage>
        <taxon>Bacteria</taxon>
        <taxon>Bacillati</taxon>
        <taxon>Actinomycetota</taxon>
        <taxon>Thermoleophilia</taxon>
        <taxon>Solirubrobacterales</taxon>
        <taxon>Paraconexibacteraceae</taxon>
        <taxon>Paraconexibacter</taxon>
    </lineage>
</organism>
<evidence type="ECO:0000313" key="13">
    <source>
        <dbReference type="EMBL" id="PTL58720.1"/>
    </source>
</evidence>
<dbReference type="InterPro" id="IPR029041">
    <property type="entry name" value="FAD-linked_oxidoreductase-like"/>
</dbReference>
<evidence type="ECO:0000256" key="11">
    <source>
        <dbReference type="ARBA" id="ARBA00048628"/>
    </source>
</evidence>
<evidence type="ECO:0000313" key="14">
    <source>
        <dbReference type="Proteomes" id="UP000240739"/>
    </source>
</evidence>
<dbReference type="SUPFAM" id="SSF51730">
    <property type="entry name" value="FAD-linked oxidoreductase"/>
    <property type="match status" value="1"/>
</dbReference>
<evidence type="ECO:0000256" key="9">
    <source>
        <dbReference type="ARBA" id="ARBA00023167"/>
    </source>
</evidence>
<evidence type="ECO:0000256" key="4">
    <source>
        <dbReference type="ARBA" id="ARBA00022605"/>
    </source>
</evidence>
<keyword evidence="8" id="KW-0520">NAD</keyword>
<evidence type="ECO:0000256" key="3">
    <source>
        <dbReference type="ARBA" id="ARBA00006743"/>
    </source>
</evidence>
<name>A0A2T4UHK6_9ACTN</name>
<dbReference type="Proteomes" id="UP000240739">
    <property type="component" value="Unassembled WGS sequence"/>
</dbReference>
<comment type="pathway">
    <text evidence="10">Amino-acid biosynthesis; L-methionine biosynthesis via de novo pathway.</text>
</comment>
<dbReference type="InterPro" id="IPR003171">
    <property type="entry name" value="Mehydrof_redctse-like"/>
</dbReference>
<evidence type="ECO:0000256" key="2">
    <source>
        <dbReference type="ARBA" id="ARBA00004777"/>
    </source>
</evidence>